<dbReference type="PATRIC" id="fig|1280948.3.peg.2669"/>
<protein>
    <recommendedName>
        <fullName evidence="6">NfeD-like C-terminal domain-containing protein</fullName>
    </recommendedName>
</protein>
<accession>A0A059DYX2</accession>
<evidence type="ECO:0000256" key="1">
    <source>
        <dbReference type="ARBA" id="ARBA00004141"/>
    </source>
</evidence>
<dbReference type="Gene3D" id="2.40.50.140">
    <property type="entry name" value="Nucleic acid-binding proteins"/>
    <property type="match status" value="1"/>
</dbReference>
<gene>
    <name evidence="7" type="ORF">HY36_07765</name>
</gene>
<dbReference type="PANTHER" id="PTHR33507">
    <property type="entry name" value="INNER MEMBRANE PROTEIN YBBJ"/>
    <property type="match status" value="1"/>
</dbReference>
<dbReference type="STRING" id="1280948.HY36_07765"/>
<proteinExistence type="predicted"/>
<feature type="transmembrane region" description="Helical" evidence="5">
    <location>
        <begin position="55"/>
        <end position="78"/>
    </location>
</feature>
<comment type="subcellular location">
    <subcellularLocation>
        <location evidence="1">Membrane</location>
        <topology evidence="1">Multi-pass membrane protein</topology>
    </subcellularLocation>
</comment>
<evidence type="ECO:0000256" key="4">
    <source>
        <dbReference type="ARBA" id="ARBA00023136"/>
    </source>
</evidence>
<dbReference type="InterPro" id="IPR052165">
    <property type="entry name" value="Membrane_assoc_protease"/>
</dbReference>
<dbReference type="GO" id="GO:0005886">
    <property type="term" value="C:plasma membrane"/>
    <property type="evidence" value="ECO:0007669"/>
    <property type="project" value="TreeGrafter"/>
</dbReference>
<dbReference type="Proteomes" id="UP000024547">
    <property type="component" value="Unassembled WGS sequence"/>
</dbReference>
<dbReference type="AlphaFoldDB" id="A0A059DYX2"/>
<dbReference type="eggNOG" id="COG1585">
    <property type="taxonomic scope" value="Bacteria"/>
</dbReference>
<keyword evidence="4 5" id="KW-0472">Membrane</keyword>
<keyword evidence="8" id="KW-1185">Reference proteome</keyword>
<evidence type="ECO:0000313" key="7">
    <source>
        <dbReference type="EMBL" id="KCZ59164.1"/>
    </source>
</evidence>
<dbReference type="PANTHER" id="PTHR33507:SF3">
    <property type="entry name" value="INNER MEMBRANE PROTEIN YBBJ"/>
    <property type="match status" value="1"/>
</dbReference>
<keyword evidence="2 5" id="KW-0812">Transmembrane</keyword>
<evidence type="ECO:0000256" key="3">
    <source>
        <dbReference type="ARBA" id="ARBA00022989"/>
    </source>
</evidence>
<reference evidence="7 8" key="1">
    <citation type="journal article" date="2014" name="Antonie Van Leeuwenhoek">
        <title>Hyphomonas beringensis sp. nov. and Hyphomonas chukchiensis sp. nov., isolated from surface seawater of the Bering Sea and Chukchi Sea.</title>
        <authorList>
            <person name="Li C."/>
            <person name="Lai Q."/>
            <person name="Li G."/>
            <person name="Dong C."/>
            <person name="Wang J."/>
            <person name="Liao Y."/>
            <person name="Shao Z."/>
        </authorList>
    </citation>
    <scope>NUCLEOTIDE SEQUENCE [LARGE SCALE GENOMIC DNA]</scope>
    <source>
        <strain evidence="7 8">22II1-22F38</strain>
    </source>
</reference>
<dbReference type="OrthoDB" id="7204091at2"/>
<dbReference type="Pfam" id="PF01957">
    <property type="entry name" value="NfeD"/>
    <property type="match status" value="1"/>
</dbReference>
<dbReference type="InterPro" id="IPR002810">
    <property type="entry name" value="NfeD-like_C"/>
</dbReference>
<evidence type="ECO:0000313" key="8">
    <source>
        <dbReference type="Proteomes" id="UP000024547"/>
    </source>
</evidence>
<organism evidence="7 8">
    <name type="scientific">Hyphomonas atlantica</name>
    <dbReference type="NCBI Taxonomy" id="1280948"/>
    <lineage>
        <taxon>Bacteria</taxon>
        <taxon>Pseudomonadati</taxon>
        <taxon>Pseudomonadota</taxon>
        <taxon>Alphaproteobacteria</taxon>
        <taxon>Hyphomonadales</taxon>
        <taxon>Hyphomonadaceae</taxon>
        <taxon>Hyphomonas</taxon>
    </lineage>
</organism>
<evidence type="ECO:0000256" key="2">
    <source>
        <dbReference type="ARBA" id="ARBA00022692"/>
    </source>
</evidence>
<dbReference type="InterPro" id="IPR012340">
    <property type="entry name" value="NA-bd_OB-fold"/>
</dbReference>
<feature type="domain" description="NfeD-like C-terminal" evidence="6">
    <location>
        <begin position="96"/>
        <end position="153"/>
    </location>
</feature>
<dbReference type="RefSeq" id="WP_035553668.1">
    <property type="nucleotide sequence ID" value="NZ_AWFH01000045.1"/>
</dbReference>
<comment type="caution">
    <text evidence="7">The sequence shown here is derived from an EMBL/GenBank/DDBJ whole genome shotgun (WGS) entry which is preliminary data.</text>
</comment>
<evidence type="ECO:0000259" key="6">
    <source>
        <dbReference type="Pfam" id="PF01957"/>
    </source>
</evidence>
<keyword evidence="3 5" id="KW-1133">Transmembrane helix</keyword>
<name>A0A059DYX2_9PROT</name>
<evidence type="ECO:0000256" key="5">
    <source>
        <dbReference type="SAM" id="Phobius"/>
    </source>
</evidence>
<dbReference type="EMBL" id="AWFH01000045">
    <property type="protein sequence ID" value="KCZ59164.1"/>
    <property type="molecule type" value="Genomic_DNA"/>
</dbReference>
<sequence length="156" mass="16822">MEQVFSELTFWHWLALGLILFGIEMMSGTFDLLMVAIAAWLTAGFAYFAPDAWTVWQGQMIVFGVASTALVVFGRTVLSGVRKSSPEHPTLNRRMQALVGERGLAVGDFVSGTGQISVGDTVWRAEAIEGETIHGGDTIIVDGAKMTTAMVRKAAP</sequence>